<sequence length="79" mass="9080">MNITTIQCPQCGFNSYKALNVKTNKEVTMTISKCESGGCSIQIPEDDVWEEHGHFNDILLYSENRYKILEIIETDCFND</sequence>
<dbReference type="AlphaFoldDB" id="A0AAI8CF74"/>
<dbReference type="Proteomes" id="UP000304840">
    <property type="component" value="Chromosome"/>
</dbReference>
<name>A0AAI8CF74_9FLAO</name>
<protein>
    <submittedName>
        <fullName evidence="1">Uncharacterized protein</fullName>
    </submittedName>
</protein>
<proteinExistence type="predicted"/>
<accession>A0AAI8CF74</accession>
<organism evidence="1 2">
    <name type="scientific">Flavobacterium columnare</name>
    <dbReference type="NCBI Taxonomy" id="996"/>
    <lineage>
        <taxon>Bacteria</taxon>
        <taxon>Pseudomonadati</taxon>
        <taxon>Bacteroidota</taxon>
        <taxon>Flavobacteriia</taxon>
        <taxon>Flavobacteriales</taxon>
        <taxon>Flavobacteriaceae</taxon>
        <taxon>Flavobacterium</taxon>
    </lineage>
</organism>
<evidence type="ECO:0000313" key="1">
    <source>
        <dbReference type="EMBL" id="AMO19049.1"/>
    </source>
</evidence>
<dbReference type="RefSeq" id="WP_138424721.1">
    <property type="nucleotide sequence ID" value="NZ_CP010992.1"/>
</dbReference>
<dbReference type="EMBL" id="CP010992">
    <property type="protein sequence ID" value="AMO19049.1"/>
    <property type="molecule type" value="Genomic_DNA"/>
</dbReference>
<evidence type="ECO:0000313" key="2">
    <source>
        <dbReference type="Proteomes" id="UP000304840"/>
    </source>
</evidence>
<reference evidence="2" key="1">
    <citation type="submission" date="2016-03" db="EMBL/GenBank/DDBJ databases">
        <title>Flavobacterium columnare strain B185, complete genome.</title>
        <authorList>
            <person name="Sundberg L.-R."/>
            <person name="Papponen P."/>
            <person name="Laanto E."/>
        </authorList>
    </citation>
    <scope>NUCLEOTIDE SEQUENCE [LARGE SCALE GENOMIC DNA]</scope>
    <source>
        <strain evidence="2">B185</strain>
    </source>
</reference>
<reference evidence="1 2" key="2">
    <citation type="submission" date="2019-05" db="EMBL/GenBank/DDBJ databases">
        <authorList>
            <person name="Ravantti J.J."/>
        </authorList>
    </citation>
    <scope>NUCLEOTIDE SEQUENCE [LARGE SCALE GENOMIC DNA]</scope>
    <source>
        <strain evidence="1 2">B185</strain>
    </source>
</reference>
<gene>
    <name evidence="1" type="ORF">UN65_00590</name>
</gene>